<evidence type="ECO:0000313" key="2">
    <source>
        <dbReference type="Proteomes" id="UP000321204"/>
    </source>
</evidence>
<accession>A0A5B8UMD7</accession>
<dbReference type="AlphaFoldDB" id="A0A5B8UMD7"/>
<dbReference type="KEGG" id="fgg:FSB75_18070"/>
<sequence>MKTFLTVKLILACLPLVLFVAVLFQKNFIADKTFGLASASRSAKSFLNVRAQPSQTMISTTAFMTLRKF</sequence>
<dbReference type="Proteomes" id="UP000321204">
    <property type="component" value="Chromosome"/>
</dbReference>
<name>A0A5B8UMD7_9BACT</name>
<proteinExistence type="predicted"/>
<evidence type="ECO:0000313" key="1">
    <source>
        <dbReference type="EMBL" id="QEC57728.1"/>
    </source>
</evidence>
<dbReference type="EMBL" id="CP042433">
    <property type="protein sequence ID" value="QEC57728.1"/>
    <property type="molecule type" value="Genomic_DNA"/>
</dbReference>
<organism evidence="1 2">
    <name type="scientific">Flavisolibacter ginsenosidimutans</name>
    <dbReference type="NCBI Taxonomy" id="661481"/>
    <lineage>
        <taxon>Bacteria</taxon>
        <taxon>Pseudomonadati</taxon>
        <taxon>Bacteroidota</taxon>
        <taxon>Chitinophagia</taxon>
        <taxon>Chitinophagales</taxon>
        <taxon>Chitinophagaceae</taxon>
        <taxon>Flavisolibacter</taxon>
    </lineage>
</organism>
<protein>
    <submittedName>
        <fullName evidence="1">Uncharacterized protein</fullName>
    </submittedName>
</protein>
<reference evidence="1 2" key="1">
    <citation type="journal article" date="2015" name="Int. J. Syst. Evol. Microbiol.">
        <title>Flavisolibacter ginsenosidimutans sp. nov., with ginsenoside-converting activity isolated from soil used for cultivating ginseng.</title>
        <authorList>
            <person name="Zhao Y."/>
            <person name="Liu Q."/>
            <person name="Kang M.S."/>
            <person name="Jin F."/>
            <person name="Yu H."/>
            <person name="Im W.T."/>
        </authorList>
    </citation>
    <scope>NUCLEOTIDE SEQUENCE [LARGE SCALE GENOMIC DNA]</scope>
    <source>
        <strain evidence="1 2">Gsoil 636</strain>
    </source>
</reference>
<dbReference type="RefSeq" id="WP_146790354.1">
    <property type="nucleotide sequence ID" value="NZ_BAABIO010000003.1"/>
</dbReference>
<gene>
    <name evidence="1" type="ORF">FSB75_18070</name>
</gene>
<keyword evidence="2" id="KW-1185">Reference proteome</keyword>